<evidence type="ECO:0000256" key="1">
    <source>
        <dbReference type="ARBA" id="ARBA00004496"/>
    </source>
</evidence>
<comment type="similarity">
    <text evidence="3 11">Belongs to the UMP kinase family.</text>
</comment>
<proteinExistence type="inferred from homology"/>
<evidence type="ECO:0000256" key="10">
    <source>
        <dbReference type="ARBA" id="ARBA00047767"/>
    </source>
</evidence>
<keyword evidence="4 11" id="KW-0963">Cytoplasm</keyword>
<feature type="binding site" evidence="11">
    <location>
        <position position="167"/>
    </location>
    <ligand>
        <name>ATP</name>
        <dbReference type="ChEBI" id="CHEBI:30616"/>
    </ligand>
</feature>
<comment type="caution">
    <text evidence="11">Lacks conserved residue(s) required for the propagation of feature annotation.</text>
</comment>
<dbReference type="InterPro" id="IPR001048">
    <property type="entry name" value="Asp/Glu/Uridylate_kinase"/>
</dbReference>
<feature type="binding site" evidence="11">
    <location>
        <position position="52"/>
    </location>
    <ligand>
        <name>UMP</name>
        <dbReference type="ChEBI" id="CHEBI:57865"/>
    </ligand>
</feature>
<dbReference type="AlphaFoldDB" id="A0A2I7N2Z8"/>
<evidence type="ECO:0000256" key="3">
    <source>
        <dbReference type="ARBA" id="ARBA00007614"/>
    </source>
</evidence>
<dbReference type="EC" id="2.7.4.22" evidence="11"/>
<gene>
    <name evidence="11" type="primary">pyrH</name>
    <name evidence="13" type="ORF">CUN60_00365</name>
</gene>
<comment type="pathway">
    <text evidence="2 11">Pyrimidine metabolism; CTP biosynthesis via de novo pathway; UDP from UMP (UMPK route): step 1/1.</text>
</comment>
<feature type="binding site" evidence="11">
    <location>
        <position position="170"/>
    </location>
    <ligand>
        <name>ATP</name>
        <dbReference type="ChEBI" id="CHEBI:30616"/>
    </ligand>
</feature>
<comment type="subcellular location">
    <subcellularLocation>
        <location evidence="1 11">Cytoplasm</location>
    </subcellularLocation>
</comment>
<dbReference type="FunFam" id="3.40.1160.10:FF:000001">
    <property type="entry name" value="Uridylate kinase"/>
    <property type="match status" value="1"/>
</dbReference>
<dbReference type="GO" id="GO:0005524">
    <property type="term" value="F:ATP binding"/>
    <property type="evidence" value="ECO:0007669"/>
    <property type="project" value="UniProtKB-KW"/>
</dbReference>
<dbReference type="Gene3D" id="3.40.1160.10">
    <property type="entry name" value="Acetylglutamate kinase-like"/>
    <property type="match status" value="1"/>
</dbReference>
<dbReference type="NCBIfam" id="TIGR02075">
    <property type="entry name" value="pyrH_bact"/>
    <property type="match status" value="1"/>
</dbReference>
<dbReference type="HAMAP" id="MF_01220_B">
    <property type="entry name" value="PyrH_B"/>
    <property type="match status" value="1"/>
</dbReference>
<dbReference type="OrthoDB" id="9807458at2"/>
<sequence length="238" mass="25705">MLKYPRIMLKLSGEALMGDSTESVDPGTVEFIINQVKEILAQGVRVGVVIGGGNFFRGLSGSDRLGIQRANADFMGMLATAMNGILLRDAFNARGIPSKVYSAFPIGNIIKGYNRDSAVKRISDGDVVIFVGGVGSPYFTTDSGAALRAIEMNCDLLIKATKVDGVYDKDPKKYADAVRYDRLTFDDAISQNLGVMDMAAFALCRENDMNINVCSIFKPGSLLRVVSGEDEGTLVYCK</sequence>
<name>A0A2I7N2Z8_9NEIS</name>
<dbReference type="InterPro" id="IPR011817">
    <property type="entry name" value="Uridylate_kinase"/>
</dbReference>
<dbReference type="InterPro" id="IPR036393">
    <property type="entry name" value="AceGlu_kinase-like_sf"/>
</dbReference>
<dbReference type="GO" id="GO:0044210">
    <property type="term" value="P:'de novo' CTP biosynthetic process"/>
    <property type="evidence" value="ECO:0007669"/>
    <property type="project" value="UniProtKB-UniRule"/>
</dbReference>
<comment type="subunit">
    <text evidence="11">Homohexamer.</text>
</comment>
<evidence type="ECO:0000313" key="13">
    <source>
        <dbReference type="EMBL" id="AUR50812.1"/>
    </source>
</evidence>
<dbReference type="SUPFAM" id="SSF53633">
    <property type="entry name" value="Carbamate kinase-like"/>
    <property type="match status" value="1"/>
</dbReference>
<dbReference type="Pfam" id="PF00696">
    <property type="entry name" value="AA_kinase"/>
    <property type="match status" value="1"/>
</dbReference>
<evidence type="ECO:0000313" key="14">
    <source>
        <dbReference type="Proteomes" id="UP000236655"/>
    </source>
</evidence>
<feature type="binding site" evidence="11">
    <location>
        <position position="73"/>
    </location>
    <ligand>
        <name>UMP</name>
        <dbReference type="ChEBI" id="CHEBI:57865"/>
    </ligand>
</feature>
<comment type="catalytic activity">
    <reaction evidence="10 11">
        <text>UMP + ATP = UDP + ADP</text>
        <dbReference type="Rhea" id="RHEA:24400"/>
        <dbReference type="ChEBI" id="CHEBI:30616"/>
        <dbReference type="ChEBI" id="CHEBI:57865"/>
        <dbReference type="ChEBI" id="CHEBI:58223"/>
        <dbReference type="ChEBI" id="CHEBI:456216"/>
        <dbReference type="EC" id="2.7.4.22"/>
    </reaction>
</comment>
<dbReference type="UniPathway" id="UPA00159">
    <property type="reaction ID" value="UER00275"/>
</dbReference>
<protein>
    <recommendedName>
        <fullName evidence="11">Uridylate kinase</fullName>
        <shortName evidence="11">UK</shortName>
        <ecNumber evidence="11">2.7.4.22</ecNumber>
    </recommendedName>
    <alternativeName>
        <fullName evidence="11">Uridine monophosphate kinase</fullName>
        <shortName evidence="11">UMP kinase</shortName>
        <shortName evidence="11">UMPK</shortName>
    </alternativeName>
</protein>
<accession>A0A2I7N2Z8</accession>
<organism evidence="13 14">
    <name type="scientific">Aquella oligotrophica</name>
    <dbReference type="NCBI Taxonomy" id="2067065"/>
    <lineage>
        <taxon>Bacteria</taxon>
        <taxon>Pseudomonadati</taxon>
        <taxon>Pseudomonadota</taxon>
        <taxon>Betaproteobacteria</taxon>
        <taxon>Neisseriales</taxon>
        <taxon>Neisseriaceae</taxon>
        <taxon>Aquella</taxon>
    </lineage>
</organism>
<feature type="binding site" evidence="11">
    <location>
        <begin position="10"/>
        <end position="13"/>
    </location>
    <ligand>
        <name>ATP</name>
        <dbReference type="ChEBI" id="CHEBI:30616"/>
    </ligand>
</feature>
<feature type="binding site" evidence="11">
    <location>
        <position position="53"/>
    </location>
    <ligand>
        <name>ATP</name>
        <dbReference type="ChEBI" id="CHEBI:30616"/>
    </ligand>
</feature>
<dbReference type="InterPro" id="IPR015963">
    <property type="entry name" value="Uridylate_kinase_bac"/>
</dbReference>
<dbReference type="CDD" id="cd04254">
    <property type="entry name" value="AAK_UMPK-PyrH-Ec"/>
    <property type="match status" value="1"/>
</dbReference>
<feature type="binding site" evidence="11">
    <location>
        <position position="161"/>
    </location>
    <ligand>
        <name>ATP</name>
        <dbReference type="ChEBI" id="CHEBI:30616"/>
    </ligand>
</feature>
<keyword evidence="5 11" id="KW-0808">Transferase</keyword>
<feature type="domain" description="Aspartate/glutamate/uridylate kinase" evidence="12">
    <location>
        <begin position="6"/>
        <end position="214"/>
    </location>
</feature>
<dbReference type="PIRSF" id="PIRSF005650">
    <property type="entry name" value="Uridylate_kin"/>
    <property type="match status" value="1"/>
</dbReference>
<dbReference type="KEGG" id="nba:CUN60_00365"/>
<evidence type="ECO:0000256" key="9">
    <source>
        <dbReference type="ARBA" id="ARBA00022975"/>
    </source>
</evidence>
<evidence type="ECO:0000256" key="6">
    <source>
        <dbReference type="ARBA" id="ARBA00022741"/>
    </source>
</evidence>
<dbReference type="GO" id="GO:0006225">
    <property type="term" value="P:UDP biosynthetic process"/>
    <property type="evidence" value="ECO:0007669"/>
    <property type="project" value="TreeGrafter"/>
</dbReference>
<dbReference type="RefSeq" id="WP_102950112.1">
    <property type="nucleotide sequence ID" value="NZ_CP024847.1"/>
</dbReference>
<dbReference type="GO" id="GO:0005737">
    <property type="term" value="C:cytoplasm"/>
    <property type="evidence" value="ECO:0007669"/>
    <property type="project" value="UniProtKB-SubCell"/>
</dbReference>
<dbReference type="PANTHER" id="PTHR42833">
    <property type="entry name" value="URIDYLATE KINASE"/>
    <property type="match status" value="1"/>
</dbReference>
<keyword evidence="14" id="KW-1185">Reference proteome</keyword>
<keyword evidence="6 11" id="KW-0547">Nucleotide-binding</keyword>
<keyword evidence="7 11" id="KW-0418">Kinase</keyword>
<dbReference type="Proteomes" id="UP000236655">
    <property type="component" value="Chromosome"/>
</dbReference>
<comment type="function">
    <text evidence="11">Catalyzes the reversible phosphorylation of UMP to UDP.</text>
</comment>
<evidence type="ECO:0000256" key="5">
    <source>
        <dbReference type="ARBA" id="ARBA00022679"/>
    </source>
</evidence>
<keyword evidence="9 11" id="KW-0665">Pyrimidine biosynthesis</keyword>
<dbReference type="EMBL" id="CP024847">
    <property type="protein sequence ID" value="AUR50812.1"/>
    <property type="molecule type" value="Genomic_DNA"/>
</dbReference>
<evidence type="ECO:0000256" key="2">
    <source>
        <dbReference type="ARBA" id="ARBA00004791"/>
    </source>
</evidence>
<evidence type="ECO:0000256" key="4">
    <source>
        <dbReference type="ARBA" id="ARBA00022490"/>
    </source>
</evidence>
<keyword evidence="8 11" id="KW-0067">ATP-binding</keyword>
<dbReference type="PANTHER" id="PTHR42833:SF4">
    <property type="entry name" value="URIDYLATE KINASE PUMPKIN, CHLOROPLASTIC"/>
    <property type="match status" value="1"/>
</dbReference>
<comment type="activity regulation">
    <text evidence="11">Inhibited by UTP.</text>
</comment>
<feature type="binding site" evidence="11">
    <location>
        <begin position="134"/>
        <end position="141"/>
    </location>
    <ligand>
        <name>UMP</name>
        <dbReference type="ChEBI" id="CHEBI:57865"/>
    </ligand>
</feature>
<evidence type="ECO:0000256" key="7">
    <source>
        <dbReference type="ARBA" id="ARBA00022777"/>
    </source>
</evidence>
<evidence type="ECO:0000256" key="11">
    <source>
        <dbReference type="HAMAP-Rule" id="MF_01220"/>
    </source>
</evidence>
<evidence type="ECO:0000256" key="8">
    <source>
        <dbReference type="ARBA" id="ARBA00022840"/>
    </source>
</evidence>
<feature type="binding site" evidence="11">
    <location>
        <position position="57"/>
    </location>
    <ligand>
        <name>ATP</name>
        <dbReference type="ChEBI" id="CHEBI:30616"/>
    </ligand>
</feature>
<reference evidence="14" key="1">
    <citation type="submission" date="2017-11" db="EMBL/GenBank/DDBJ databases">
        <authorList>
            <person name="Chan K.G."/>
            <person name="Lee L.S."/>
        </authorList>
    </citation>
    <scope>NUCLEOTIDE SEQUENCE [LARGE SCALE GENOMIC DNA]</scope>
    <source>
        <strain evidence="14">DSM 100970</strain>
    </source>
</reference>
<evidence type="ECO:0000259" key="12">
    <source>
        <dbReference type="Pfam" id="PF00696"/>
    </source>
</evidence>
<dbReference type="GO" id="GO:0033862">
    <property type="term" value="F:UMP kinase activity"/>
    <property type="evidence" value="ECO:0007669"/>
    <property type="project" value="UniProtKB-EC"/>
</dbReference>